<name>A0ABM8X5A7_9BURK</name>
<evidence type="ECO:0000313" key="4">
    <source>
        <dbReference type="Proteomes" id="UP000706525"/>
    </source>
</evidence>
<comment type="caution">
    <text evidence="3">The sequence shown here is derived from an EMBL/GenBank/DDBJ whole genome shotgun (WGS) entry which is preliminary data.</text>
</comment>
<dbReference type="Proteomes" id="UP000706525">
    <property type="component" value="Unassembled WGS sequence"/>
</dbReference>
<protein>
    <recommendedName>
        <fullName evidence="2">DUF2272 domain-containing protein</fullName>
    </recommendedName>
</protein>
<dbReference type="EMBL" id="CAJZAG010000006">
    <property type="protein sequence ID" value="CAG9175113.1"/>
    <property type="molecule type" value="Genomic_DNA"/>
</dbReference>
<feature type="region of interest" description="Disordered" evidence="1">
    <location>
        <begin position="117"/>
        <end position="151"/>
    </location>
</feature>
<dbReference type="RefSeq" id="WP_223989953.1">
    <property type="nucleotide sequence ID" value="NZ_CAJZAG010000006.1"/>
</dbReference>
<evidence type="ECO:0000256" key="1">
    <source>
        <dbReference type="SAM" id="MobiDB-lite"/>
    </source>
</evidence>
<evidence type="ECO:0000259" key="2">
    <source>
        <dbReference type="Pfam" id="PF10030"/>
    </source>
</evidence>
<feature type="domain" description="DUF2272" evidence="2">
    <location>
        <begin position="189"/>
        <end position="330"/>
    </location>
</feature>
<reference evidence="3 4" key="1">
    <citation type="submission" date="2021-08" db="EMBL/GenBank/DDBJ databases">
        <authorList>
            <person name="Peeters C."/>
        </authorList>
    </citation>
    <scope>NUCLEOTIDE SEQUENCE [LARGE SCALE GENOMIC DNA]</scope>
    <source>
        <strain evidence="3 4">LMG 32289</strain>
    </source>
</reference>
<gene>
    <name evidence="3" type="ORF">LMG32289_03227</name>
</gene>
<dbReference type="InterPro" id="IPR019262">
    <property type="entry name" value="DUF2272"/>
</dbReference>
<organism evidence="3 4">
    <name type="scientific">Cupriavidus pampae</name>
    <dbReference type="NCBI Taxonomy" id="659251"/>
    <lineage>
        <taxon>Bacteria</taxon>
        <taxon>Pseudomonadati</taxon>
        <taxon>Pseudomonadota</taxon>
        <taxon>Betaproteobacteria</taxon>
        <taxon>Burkholderiales</taxon>
        <taxon>Burkholderiaceae</taxon>
        <taxon>Cupriavidus</taxon>
    </lineage>
</organism>
<evidence type="ECO:0000313" key="3">
    <source>
        <dbReference type="EMBL" id="CAG9175113.1"/>
    </source>
</evidence>
<proteinExistence type="predicted"/>
<keyword evidence="4" id="KW-1185">Reference proteome</keyword>
<sequence length="335" mass="36480">MPQRRLVRIFPKRYSQRFPHRIPQLSPQAARLPLRPPLRTILQGLTAAVAVAVLCGCATEIKPARPQAAALPDTERVRTTPGATQRERIVEIARQEWQRWGGQVVRIGRDDTACVTRSPLPAPVMPQAGVAGDRPNGSGTASADTEADASGDADCLRFPDGTGMEATAQGCALAQRYWHIVGQSPNCQQITQGAWAWSAVFISWVMRKSGLDERQFLTGESHSMYVVDARDGVLPAPAFHIEPVPALPRPGDVICAVRGRDKFLEDPAEIGFGTTPMHCDIVVEVDPAAREVRAIGGNVQQSVSMDVIELGDSGKLDAFTNSHMPWILVMRNDLQ</sequence>
<accession>A0ABM8X5A7</accession>
<dbReference type="Pfam" id="PF10030">
    <property type="entry name" value="DUF2272"/>
    <property type="match status" value="1"/>
</dbReference>